<gene>
    <name evidence="1" type="ORF">IV73_GL000160</name>
</gene>
<dbReference type="RefSeq" id="WP_057753419.1">
    <property type="nucleotide sequence ID" value="NZ_JQBP01000001.1"/>
</dbReference>
<dbReference type="PATRIC" id="fig|1616.3.peg.166"/>
<sequence length="410" mass="47108">MIETLKNAYTLKQREALHVAFDGDFRMLILHGAVRTGKTVVNNDAFVADVLRISRLPQQERGRRPQYILAGYSSSTLQNNVLNELTNKYGWEAKFDRHGNFMLFGVQIVVTYTNSERGVGSIRGMTAYGAYINEASLANRAVFDEILSRVSKPNAHIFVDTNPDTPTHWLKTDYIDNKDPDARIKSIQFVLDDNTFLSDDYVKSLKAETPSGMFYDRKILGRWVNSEGAVYRDFDESKNFVKIDDIPPIVNYFAGVDWGYEHKGVIQVWGEDNNGAVYLLDEQAKQHREIDYWVDIAKGYESKYGKLVFWSDSARPEHVDRFIEEGLDARNADKRILKGVEDVAQRIKLDKLFVVKDNAQEFAKEVFDYVWDERSGKPIKENDHSMDAARYAIHNQFAENNKVQILEGIF</sequence>
<dbReference type="STRING" id="1616.IV73_GL000160"/>
<comment type="caution">
    <text evidence="1">The sequence shown here is derived from an EMBL/GenBank/DDBJ whole genome shotgun (WGS) entry which is preliminary data.</text>
</comment>
<reference evidence="1 2" key="1">
    <citation type="journal article" date="2015" name="Genome Announc.">
        <title>Expanding the biotechnology potential of lactobacilli through comparative genomics of 213 strains and associated genera.</title>
        <authorList>
            <person name="Sun Z."/>
            <person name="Harris H.M."/>
            <person name="McCann A."/>
            <person name="Guo C."/>
            <person name="Argimon S."/>
            <person name="Zhang W."/>
            <person name="Yang X."/>
            <person name="Jeffery I.B."/>
            <person name="Cooney J.C."/>
            <person name="Kagawa T.F."/>
            <person name="Liu W."/>
            <person name="Song Y."/>
            <person name="Salvetti E."/>
            <person name="Wrobel A."/>
            <person name="Rasinkangas P."/>
            <person name="Parkhill J."/>
            <person name="Rea M.C."/>
            <person name="O'Sullivan O."/>
            <person name="Ritari J."/>
            <person name="Douillard F.P."/>
            <person name="Paul Ross R."/>
            <person name="Yang R."/>
            <person name="Briner A.E."/>
            <person name="Felis G.E."/>
            <person name="de Vos W.M."/>
            <person name="Barrangou R."/>
            <person name="Klaenhammer T.R."/>
            <person name="Caufield P.W."/>
            <person name="Cui Y."/>
            <person name="Zhang H."/>
            <person name="O'Toole P.W."/>
        </authorList>
    </citation>
    <scope>NUCLEOTIDE SEQUENCE [LARGE SCALE GENOMIC DNA]</scope>
    <source>
        <strain evidence="1 2">DSM 20593</strain>
    </source>
</reference>
<dbReference type="NCBIfam" id="TIGR01547">
    <property type="entry name" value="phage_term_2"/>
    <property type="match status" value="1"/>
</dbReference>
<dbReference type="AlphaFoldDB" id="A0A0R2JE71"/>
<dbReference type="OrthoDB" id="4498710at2"/>
<dbReference type="Gene3D" id="3.40.50.300">
    <property type="entry name" value="P-loop containing nucleotide triphosphate hydrolases"/>
    <property type="match status" value="1"/>
</dbReference>
<evidence type="ECO:0000313" key="2">
    <source>
        <dbReference type="Proteomes" id="UP000051655"/>
    </source>
</evidence>
<dbReference type="InterPro" id="IPR006437">
    <property type="entry name" value="Phage_terminase_lsu"/>
</dbReference>
<proteinExistence type="predicted"/>
<dbReference type="Pfam" id="PF03237">
    <property type="entry name" value="Terminase_6N"/>
    <property type="match status" value="1"/>
</dbReference>
<evidence type="ECO:0000313" key="1">
    <source>
        <dbReference type="EMBL" id="KRN75666.1"/>
    </source>
</evidence>
<dbReference type="Gene3D" id="3.30.420.280">
    <property type="match status" value="1"/>
</dbReference>
<keyword evidence="2" id="KW-1185">Reference proteome</keyword>
<dbReference type="EMBL" id="JQBP01000001">
    <property type="protein sequence ID" value="KRN75666.1"/>
    <property type="molecule type" value="Genomic_DNA"/>
</dbReference>
<accession>A0A0R2JE71</accession>
<organism evidence="1 2">
    <name type="scientific">Weissella kandleri</name>
    <dbReference type="NCBI Taxonomy" id="1616"/>
    <lineage>
        <taxon>Bacteria</taxon>
        <taxon>Bacillati</taxon>
        <taxon>Bacillota</taxon>
        <taxon>Bacilli</taxon>
        <taxon>Lactobacillales</taxon>
        <taxon>Lactobacillaceae</taxon>
        <taxon>Weissella</taxon>
    </lineage>
</organism>
<protein>
    <submittedName>
        <fullName evidence="1">PBSX family phage terminase</fullName>
    </submittedName>
</protein>
<dbReference type="Proteomes" id="UP000051655">
    <property type="component" value="Unassembled WGS sequence"/>
</dbReference>
<dbReference type="InterPro" id="IPR027417">
    <property type="entry name" value="P-loop_NTPase"/>
</dbReference>
<name>A0A0R2JE71_9LACO</name>